<dbReference type="Proteomes" id="UP000015102">
    <property type="component" value="Unassembled WGS sequence"/>
</dbReference>
<protein>
    <submittedName>
        <fullName evidence="1">Uncharacterized protein</fullName>
    </submittedName>
</protein>
<reference evidence="1" key="2">
    <citation type="submission" date="2015-06" db="UniProtKB">
        <authorList>
            <consortium name="EnsemblMetazoa"/>
        </authorList>
    </citation>
    <scope>IDENTIFICATION</scope>
</reference>
<name>T1GW75_MEGSC</name>
<dbReference type="EnsemblMetazoa" id="MESCA008047-RA">
    <property type="protein sequence ID" value="MESCA008047-PA"/>
    <property type="gene ID" value="MESCA008047"/>
</dbReference>
<dbReference type="EMBL" id="CAQQ02086952">
    <property type="status" value="NOT_ANNOTATED_CDS"/>
    <property type="molecule type" value="Genomic_DNA"/>
</dbReference>
<keyword evidence="2" id="KW-1185">Reference proteome</keyword>
<organism evidence="1 2">
    <name type="scientific">Megaselia scalaris</name>
    <name type="common">Humpbacked fly</name>
    <name type="synonym">Phora scalaris</name>
    <dbReference type="NCBI Taxonomy" id="36166"/>
    <lineage>
        <taxon>Eukaryota</taxon>
        <taxon>Metazoa</taxon>
        <taxon>Ecdysozoa</taxon>
        <taxon>Arthropoda</taxon>
        <taxon>Hexapoda</taxon>
        <taxon>Insecta</taxon>
        <taxon>Pterygota</taxon>
        <taxon>Neoptera</taxon>
        <taxon>Endopterygota</taxon>
        <taxon>Diptera</taxon>
        <taxon>Brachycera</taxon>
        <taxon>Muscomorpha</taxon>
        <taxon>Platypezoidea</taxon>
        <taxon>Phoridae</taxon>
        <taxon>Megaseliini</taxon>
        <taxon>Megaselia</taxon>
    </lineage>
</organism>
<sequence length="104" mass="11667">MEVLRTEAEQVKNSELKELLPYGFAIHHAVITHLIIKNMVWKTVLVHIRTHFLSNSVYSLIAERILRVATLSSFELPNSLAFSPFLTRVVTAGAGVIIAIPFIL</sequence>
<evidence type="ECO:0000313" key="1">
    <source>
        <dbReference type="EnsemblMetazoa" id="MESCA008047-PA"/>
    </source>
</evidence>
<dbReference type="AlphaFoldDB" id="T1GW75"/>
<accession>T1GW75</accession>
<dbReference type="EMBL" id="CAQQ02086951">
    <property type="status" value="NOT_ANNOTATED_CDS"/>
    <property type="molecule type" value="Genomic_DNA"/>
</dbReference>
<dbReference type="HOGENOM" id="CLU_2253098_0_0_1"/>
<reference evidence="2" key="1">
    <citation type="submission" date="2013-02" db="EMBL/GenBank/DDBJ databases">
        <authorList>
            <person name="Hughes D."/>
        </authorList>
    </citation>
    <scope>NUCLEOTIDE SEQUENCE</scope>
    <source>
        <strain>Durham</strain>
        <strain evidence="2">NC isolate 2 -- Noor lab</strain>
    </source>
</reference>
<dbReference type="STRING" id="36166.T1GW75"/>
<evidence type="ECO:0000313" key="2">
    <source>
        <dbReference type="Proteomes" id="UP000015102"/>
    </source>
</evidence>
<dbReference type="EMBL" id="CAQQ02086950">
    <property type="status" value="NOT_ANNOTATED_CDS"/>
    <property type="molecule type" value="Genomic_DNA"/>
</dbReference>
<proteinExistence type="predicted"/>